<dbReference type="EMBL" id="CAXITT010000079">
    <property type="protein sequence ID" value="CAL1530994.1"/>
    <property type="molecule type" value="Genomic_DNA"/>
</dbReference>
<evidence type="ECO:0000313" key="2">
    <source>
        <dbReference type="EMBL" id="CAL1530994.1"/>
    </source>
</evidence>
<keyword evidence="3" id="KW-1185">Reference proteome</keyword>
<name>A0AAV2HEV9_LYMST</name>
<sequence>MPFSGQQPKHTGDVHSPKAAGSAQVWPSPGDPSQNYAEVNKLRGYTFSNLMLATDAPAPHHPDKTAVASENYWHLAPMTSPESVTSWQTGDVLDYIDGLHDSMSPKRRENIYILLNNKKTRAKFSESLEIESRLLSRGLISNSCEGPSDKASDVLPTVKSGTVKPVVIRRKGAIAPVSSTYV</sequence>
<evidence type="ECO:0000313" key="3">
    <source>
        <dbReference type="Proteomes" id="UP001497497"/>
    </source>
</evidence>
<organism evidence="2 3">
    <name type="scientific">Lymnaea stagnalis</name>
    <name type="common">Great pond snail</name>
    <name type="synonym">Helix stagnalis</name>
    <dbReference type="NCBI Taxonomy" id="6523"/>
    <lineage>
        <taxon>Eukaryota</taxon>
        <taxon>Metazoa</taxon>
        <taxon>Spiralia</taxon>
        <taxon>Lophotrochozoa</taxon>
        <taxon>Mollusca</taxon>
        <taxon>Gastropoda</taxon>
        <taxon>Heterobranchia</taxon>
        <taxon>Euthyneura</taxon>
        <taxon>Panpulmonata</taxon>
        <taxon>Hygrophila</taxon>
        <taxon>Lymnaeoidea</taxon>
        <taxon>Lymnaeidae</taxon>
        <taxon>Lymnaea</taxon>
    </lineage>
</organism>
<evidence type="ECO:0000256" key="1">
    <source>
        <dbReference type="SAM" id="MobiDB-lite"/>
    </source>
</evidence>
<gene>
    <name evidence="2" type="ORF">GSLYS_00005119001</name>
</gene>
<dbReference type="Proteomes" id="UP001497497">
    <property type="component" value="Unassembled WGS sequence"/>
</dbReference>
<comment type="caution">
    <text evidence="2">The sequence shown here is derived from an EMBL/GenBank/DDBJ whole genome shotgun (WGS) entry which is preliminary data.</text>
</comment>
<dbReference type="AlphaFoldDB" id="A0AAV2HEV9"/>
<accession>A0AAV2HEV9</accession>
<proteinExistence type="predicted"/>
<reference evidence="2 3" key="1">
    <citation type="submission" date="2024-04" db="EMBL/GenBank/DDBJ databases">
        <authorList>
            <consortium name="Genoscope - CEA"/>
            <person name="William W."/>
        </authorList>
    </citation>
    <scope>NUCLEOTIDE SEQUENCE [LARGE SCALE GENOMIC DNA]</scope>
</reference>
<feature type="region of interest" description="Disordered" evidence="1">
    <location>
        <begin position="1"/>
        <end position="35"/>
    </location>
</feature>
<protein>
    <submittedName>
        <fullName evidence="2">Uncharacterized protein</fullName>
    </submittedName>
</protein>